<dbReference type="GO" id="GO:0046872">
    <property type="term" value="F:metal ion binding"/>
    <property type="evidence" value="ECO:0007669"/>
    <property type="project" value="UniProtKB-KW"/>
</dbReference>
<feature type="binding site" evidence="6">
    <location>
        <position position="177"/>
    </location>
    <ligand>
        <name>Mg(2+)</name>
        <dbReference type="ChEBI" id="CHEBI:18420"/>
        <label>1</label>
        <note>catalytic</note>
    </ligand>
</feature>
<evidence type="ECO:0000256" key="2">
    <source>
        <dbReference type="ARBA" id="ARBA00009759"/>
    </source>
</evidence>
<feature type="binding site" evidence="6">
    <location>
        <position position="349"/>
    </location>
    <ligand>
        <name>Mg(2+)</name>
        <dbReference type="ChEBI" id="CHEBI:18420"/>
        <label>1</label>
        <note>catalytic</note>
    </ligand>
</feature>
<gene>
    <name evidence="8" type="primary">LOC111478108</name>
</gene>
<dbReference type="Gene3D" id="3.30.540.10">
    <property type="entry name" value="Fructose-1,6-Bisphosphatase, subunit A, domain 1"/>
    <property type="match status" value="1"/>
</dbReference>
<feature type="binding site" evidence="6">
    <location>
        <position position="174"/>
    </location>
    <ligand>
        <name>Mg(2+)</name>
        <dbReference type="ChEBI" id="CHEBI:18420"/>
        <label>1</label>
        <note>catalytic</note>
    </ligand>
</feature>
<dbReference type="Pfam" id="PF00459">
    <property type="entry name" value="Inositol_P"/>
    <property type="match status" value="1"/>
</dbReference>
<dbReference type="Proteomes" id="UP000504608">
    <property type="component" value="Unplaced"/>
</dbReference>
<reference evidence="8" key="1">
    <citation type="submission" date="2025-08" db="UniProtKB">
        <authorList>
            <consortium name="RefSeq"/>
        </authorList>
    </citation>
    <scope>IDENTIFICATION</scope>
    <source>
        <tissue evidence="8">Young leaves</tissue>
    </source>
</reference>
<comment type="cofactor">
    <cofactor evidence="1 6">
        <name>Mg(2+)</name>
        <dbReference type="ChEBI" id="CHEBI:18420"/>
    </cofactor>
</comment>
<evidence type="ECO:0000256" key="5">
    <source>
        <dbReference type="ARBA" id="ARBA00022842"/>
    </source>
</evidence>
<dbReference type="GO" id="GO:0008441">
    <property type="term" value="F:3'(2'),5'-bisphosphate nucleotidase activity"/>
    <property type="evidence" value="ECO:0007669"/>
    <property type="project" value="TreeGrafter"/>
</dbReference>
<evidence type="ECO:0000256" key="6">
    <source>
        <dbReference type="PIRSR" id="PIRSR600760-2"/>
    </source>
</evidence>
<dbReference type="InterPro" id="IPR051090">
    <property type="entry name" value="Inositol_monoP_superfamily"/>
</dbReference>
<dbReference type="GO" id="GO:0000103">
    <property type="term" value="P:sulfate assimilation"/>
    <property type="evidence" value="ECO:0007669"/>
    <property type="project" value="TreeGrafter"/>
</dbReference>
<evidence type="ECO:0000256" key="3">
    <source>
        <dbReference type="ARBA" id="ARBA00022723"/>
    </source>
</evidence>
<keyword evidence="3 6" id="KW-0479">Metal-binding</keyword>
<feature type="binding site" evidence="6">
    <location>
        <position position="115"/>
    </location>
    <ligand>
        <name>Mg(2+)</name>
        <dbReference type="ChEBI" id="CHEBI:18420"/>
        <label>1</label>
        <note>catalytic</note>
    </ligand>
</feature>
<dbReference type="InterPro" id="IPR000760">
    <property type="entry name" value="Inositol_monophosphatase-like"/>
</dbReference>
<dbReference type="CDD" id="cd01517">
    <property type="entry name" value="PAP_phosphatase"/>
    <property type="match status" value="1"/>
</dbReference>
<evidence type="ECO:0000313" key="7">
    <source>
        <dbReference type="Proteomes" id="UP000504608"/>
    </source>
</evidence>
<sequence length="451" mass="50002">MALLHSSSQFSSTVRWTRSSHRISATPRSRFCNVRSCLPLPMQNGKYRRELEAAVDVVQRACRLCVDVKSSLLRADGQVLEKNDQTPVTVADFGVQALVSLELGTLFPSIPLVAEEDSTFLRANNLAHSVLTVVTEKSSSQNELTQDDVLEAIDRGANVGFAFGSKPATYWVLDPIDGTRGFLRGNDVLYVVGLALVVEGEIVLGVMGCPNWHVDLSEESNSEDLERGGVWSRSGAIMIAQVGHGSWTRRLSDMQSPSKMFHNWTRCFVDECRLVHEARFCIPDSQTWESLPPSTSLQATTNADHVGNGQILLLQTCCGSLCKYFMVASGRASVFILRKKSQTIIKTWDHAVGMICVHEAGGKDTKLPPILLSLPFFFWRNLGNVTRYVQDYFDSRRQQHNHYASISNTLSDNDAPRLQATTKALDATVSCPYPCFFPSAYMSGCTDIYDI</sequence>
<dbReference type="Gene3D" id="3.40.190.80">
    <property type="match status" value="1"/>
</dbReference>
<dbReference type="FunFam" id="3.30.540.10:FF:000022">
    <property type="entry name" value="Putative PAP-specific phosphatase, mitochondrial"/>
    <property type="match status" value="1"/>
</dbReference>
<dbReference type="GeneID" id="111478108"/>
<feature type="binding site" evidence="6">
    <location>
        <position position="176"/>
    </location>
    <ligand>
        <name>Mg(2+)</name>
        <dbReference type="ChEBI" id="CHEBI:18420"/>
        <label>1</label>
        <note>catalytic</note>
    </ligand>
</feature>
<dbReference type="InterPro" id="IPR020583">
    <property type="entry name" value="Inositol_monoP_metal-BS"/>
</dbReference>
<keyword evidence="4" id="KW-0378">Hydrolase</keyword>
<keyword evidence="7" id="KW-1185">Reference proteome</keyword>
<dbReference type="PANTHER" id="PTHR43200">
    <property type="entry name" value="PHOSPHATASE"/>
    <property type="match status" value="1"/>
</dbReference>
<proteinExistence type="inferred from homology"/>
<evidence type="ECO:0000256" key="1">
    <source>
        <dbReference type="ARBA" id="ARBA00001946"/>
    </source>
</evidence>
<dbReference type="PANTHER" id="PTHR43200:SF4">
    <property type="entry name" value="PAP-SPECIFIC PHOSPHATASE, MITOCHONDRIAL-RELATED"/>
    <property type="match status" value="1"/>
</dbReference>
<dbReference type="PROSITE" id="PS00629">
    <property type="entry name" value="IMP_1"/>
    <property type="match status" value="1"/>
</dbReference>
<dbReference type="OrthoDB" id="411145at2759"/>
<dbReference type="SUPFAM" id="SSF56655">
    <property type="entry name" value="Carbohydrate phosphatase"/>
    <property type="match status" value="1"/>
</dbReference>
<dbReference type="RefSeq" id="XP_022977978.1">
    <property type="nucleotide sequence ID" value="XM_023122210.1"/>
</dbReference>
<protein>
    <submittedName>
        <fullName evidence="8">PAP-specific phosphatase, mitochondrial isoform X1</fullName>
    </submittedName>
</protein>
<evidence type="ECO:0000313" key="8">
    <source>
        <dbReference type="RefSeq" id="XP_022977978.1"/>
    </source>
</evidence>
<accession>A0A6J1IRQ1</accession>
<name>A0A6J1IRQ1_CUCMA</name>
<comment type="similarity">
    <text evidence="2">Belongs to the inositol monophosphatase superfamily.</text>
</comment>
<dbReference type="KEGG" id="cmax:111478108"/>
<organism evidence="7 8">
    <name type="scientific">Cucurbita maxima</name>
    <name type="common">Pumpkin</name>
    <name type="synonym">Winter squash</name>
    <dbReference type="NCBI Taxonomy" id="3661"/>
    <lineage>
        <taxon>Eukaryota</taxon>
        <taxon>Viridiplantae</taxon>
        <taxon>Streptophyta</taxon>
        <taxon>Embryophyta</taxon>
        <taxon>Tracheophyta</taxon>
        <taxon>Spermatophyta</taxon>
        <taxon>Magnoliopsida</taxon>
        <taxon>eudicotyledons</taxon>
        <taxon>Gunneridae</taxon>
        <taxon>Pentapetalae</taxon>
        <taxon>rosids</taxon>
        <taxon>fabids</taxon>
        <taxon>Cucurbitales</taxon>
        <taxon>Cucurbitaceae</taxon>
        <taxon>Cucurbiteae</taxon>
        <taxon>Cucurbita</taxon>
    </lineage>
</organism>
<keyword evidence="5 6" id="KW-0460">Magnesium</keyword>
<dbReference type="AlphaFoldDB" id="A0A6J1IRQ1"/>
<evidence type="ECO:0000256" key="4">
    <source>
        <dbReference type="ARBA" id="ARBA00022801"/>
    </source>
</evidence>